<evidence type="ECO:0000259" key="1">
    <source>
        <dbReference type="Pfam" id="PF12697"/>
    </source>
</evidence>
<protein>
    <submittedName>
        <fullName evidence="2">Alpha/beta hydrolase</fullName>
    </submittedName>
</protein>
<comment type="caution">
    <text evidence="2">The sequence shown here is derived from an EMBL/GenBank/DDBJ whole genome shotgun (WGS) entry which is preliminary data.</text>
</comment>
<organism evidence="2 3">
    <name type="scientific">Aliidiomarina taiwanensis</name>
    <dbReference type="NCBI Taxonomy" id="946228"/>
    <lineage>
        <taxon>Bacteria</taxon>
        <taxon>Pseudomonadati</taxon>
        <taxon>Pseudomonadota</taxon>
        <taxon>Gammaproteobacteria</taxon>
        <taxon>Alteromonadales</taxon>
        <taxon>Idiomarinaceae</taxon>
        <taxon>Aliidiomarina</taxon>
    </lineage>
</organism>
<keyword evidence="3" id="KW-1185">Reference proteome</keyword>
<sequence>MRCIALHSSQSHGGQWRSFAKGLPAGFSLEAPNLIGYGANQTFTPTPDFRLSHELAAIERQGLTPSQGPVVLVGHSYGGALALHWARRFPEAVQALILYEPVAFHVLPEGHVARTEITAVADAMESMTDQQACQHFVDYWNTPGYFAALPKAAQQLMVQQQPKVSADFDALLNEPASLDAYANLPMPVHLFKGTQSPLSSRTVAQLLAEAIPKANLTRVEAGHMGPLTDARRVTPLLLNALPG</sequence>
<name>A0A432X2A9_9GAMM</name>
<dbReference type="AlphaFoldDB" id="A0A432X2A9"/>
<dbReference type="GO" id="GO:0016020">
    <property type="term" value="C:membrane"/>
    <property type="evidence" value="ECO:0007669"/>
    <property type="project" value="TreeGrafter"/>
</dbReference>
<dbReference type="Pfam" id="PF12697">
    <property type="entry name" value="Abhydrolase_6"/>
    <property type="match status" value="1"/>
</dbReference>
<dbReference type="Proteomes" id="UP000286976">
    <property type="component" value="Unassembled WGS sequence"/>
</dbReference>
<dbReference type="InterPro" id="IPR000073">
    <property type="entry name" value="AB_hydrolase_1"/>
</dbReference>
<accession>A0A432X2A9</accession>
<dbReference type="SUPFAM" id="SSF53474">
    <property type="entry name" value="alpha/beta-Hydrolases"/>
    <property type="match status" value="1"/>
</dbReference>
<gene>
    <name evidence="2" type="ORF">CWE15_07535</name>
</gene>
<evidence type="ECO:0000313" key="3">
    <source>
        <dbReference type="Proteomes" id="UP000286976"/>
    </source>
</evidence>
<dbReference type="PANTHER" id="PTHR43798">
    <property type="entry name" value="MONOACYLGLYCEROL LIPASE"/>
    <property type="match status" value="1"/>
</dbReference>
<proteinExistence type="predicted"/>
<dbReference type="InterPro" id="IPR029058">
    <property type="entry name" value="AB_hydrolase_fold"/>
</dbReference>
<dbReference type="PANTHER" id="PTHR43798:SF33">
    <property type="entry name" value="HYDROLASE, PUTATIVE (AFU_ORTHOLOGUE AFUA_2G14860)-RELATED"/>
    <property type="match status" value="1"/>
</dbReference>
<dbReference type="EMBL" id="PIPQ01000003">
    <property type="protein sequence ID" value="RUO40588.1"/>
    <property type="molecule type" value="Genomic_DNA"/>
</dbReference>
<dbReference type="OrthoDB" id="6117067at2"/>
<keyword evidence="2" id="KW-0378">Hydrolase</keyword>
<dbReference type="RefSeq" id="WP_126757463.1">
    <property type="nucleotide sequence ID" value="NZ_PIPQ01000003.1"/>
</dbReference>
<dbReference type="InterPro" id="IPR050266">
    <property type="entry name" value="AB_hydrolase_sf"/>
</dbReference>
<dbReference type="GO" id="GO:0016787">
    <property type="term" value="F:hydrolase activity"/>
    <property type="evidence" value="ECO:0007669"/>
    <property type="project" value="UniProtKB-KW"/>
</dbReference>
<feature type="domain" description="AB hydrolase-1" evidence="1">
    <location>
        <begin position="12"/>
        <end position="233"/>
    </location>
</feature>
<reference evidence="2 3" key="1">
    <citation type="journal article" date="2011" name="Front. Microbiol.">
        <title>Genomic signatures of strain selection and enhancement in Bacillus atrophaeus var. globigii, a historical biowarfare simulant.</title>
        <authorList>
            <person name="Gibbons H.S."/>
            <person name="Broomall S.M."/>
            <person name="McNew L.A."/>
            <person name="Daligault H."/>
            <person name="Chapman C."/>
            <person name="Bruce D."/>
            <person name="Karavis M."/>
            <person name="Krepps M."/>
            <person name="McGregor P.A."/>
            <person name="Hong C."/>
            <person name="Park K.H."/>
            <person name="Akmal A."/>
            <person name="Feldman A."/>
            <person name="Lin J.S."/>
            <person name="Chang W.E."/>
            <person name="Higgs B.W."/>
            <person name="Demirev P."/>
            <person name="Lindquist J."/>
            <person name="Liem A."/>
            <person name="Fochler E."/>
            <person name="Read T.D."/>
            <person name="Tapia R."/>
            <person name="Johnson S."/>
            <person name="Bishop-Lilly K.A."/>
            <person name="Detter C."/>
            <person name="Han C."/>
            <person name="Sozhamannan S."/>
            <person name="Rosenzweig C.N."/>
            <person name="Skowronski E.W."/>
        </authorList>
    </citation>
    <scope>NUCLEOTIDE SEQUENCE [LARGE SCALE GENOMIC DNA]</scope>
    <source>
        <strain evidence="2 3">AIT1</strain>
    </source>
</reference>
<dbReference type="PRINTS" id="PR00111">
    <property type="entry name" value="ABHYDROLASE"/>
</dbReference>
<evidence type="ECO:0000313" key="2">
    <source>
        <dbReference type="EMBL" id="RUO40588.1"/>
    </source>
</evidence>
<dbReference type="Gene3D" id="3.40.50.1820">
    <property type="entry name" value="alpha/beta hydrolase"/>
    <property type="match status" value="1"/>
</dbReference>